<keyword evidence="3 5" id="KW-0067">ATP-binding</keyword>
<dbReference type="PANTHER" id="PTHR42939:SF1">
    <property type="entry name" value="ABC TRANSPORTER ATP-BINDING PROTEIN ALBC-RELATED"/>
    <property type="match status" value="1"/>
</dbReference>
<dbReference type="InterPro" id="IPR027417">
    <property type="entry name" value="P-loop_NTPase"/>
</dbReference>
<evidence type="ECO:0000313" key="6">
    <source>
        <dbReference type="Proteomes" id="UP001201549"/>
    </source>
</evidence>
<protein>
    <submittedName>
        <fullName evidence="5">ATP-binding cassette domain-containing protein</fullName>
    </submittedName>
</protein>
<organism evidence="5 6">
    <name type="scientific">Shewanella electrica</name>
    <dbReference type="NCBI Taxonomy" id="515560"/>
    <lineage>
        <taxon>Bacteria</taxon>
        <taxon>Pseudomonadati</taxon>
        <taxon>Pseudomonadota</taxon>
        <taxon>Gammaproteobacteria</taxon>
        <taxon>Alteromonadales</taxon>
        <taxon>Shewanellaceae</taxon>
        <taxon>Shewanella</taxon>
    </lineage>
</organism>
<dbReference type="PROSITE" id="PS50893">
    <property type="entry name" value="ABC_TRANSPORTER_2"/>
    <property type="match status" value="1"/>
</dbReference>
<evidence type="ECO:0000256" key="2">
    <source>
        <dbReference type="ARBA" id="ARBA00022741"/>
    </source>
</evidence>
<dbReference type="PANTHER" id="PTHR42939">
    <property type="entry name" value="ABC TRANSPORTER ATP-BINDING PROTEIN ALBC-RELATED"/>
    <property type="match status" value="1"/>
</dbReference>
<dbReference type="SMART" id="SM00382">
    <property type="entry name" value="AAA"/>
    <property type="match status" value="1"/>
</dbReference>
<keyword evidence="6" id="KW-1185">Reference proteome</keyword>
<reference evidence="5 6" key="1">
    <citation type="submission" date="2022-02" db="EMBL/GenBank/DDBJ databases">
        <authorList>
            <person name="Zhuang L."/>
        </authorList>
    </citation>
    <scope>NUCLEOTIDE SEQUENCE [LARGE SCALE GENOMIC DNA]</scope>
    <source>
        <strain evidence="5 6">C32</strain>
    </source>
</reference>
<dbReference type="GO" id="GO:0005524">
    <property type="term" value="F:ATP binding"/>
    <property type="evidence" value="ECO:0007669"/>
    <property type="project" value="UniProtKB-KW"/>
</dbReference>
<evidence type="ECO:0000313" key="5">
    <source>
        <dbReference type="EMBL" id="MCS4558013.1"/>
    </source>
</evidence>
<name>A0ABT2FNT9_9GAMM</name>
<evidence type="ECO:0000259" key="4">
    <source>
        <dbReference type="PROSITE" id="PS50893"/>
    </source>
</evidence>
<dbReference type="Gene3D" id="3.40.50.300">
    <property type="entry name" value="P-loop containing nucleotide triphosphate hydrolases"/>
    <property type="match status" value="1"/>
</dbReference>
<dbReference type="InterPro" id="IPR003593">
    <property type="entry name" value="AAA+_ATPase"/>
</dbReference>
<dbReference type="Proteomes" id="UP001201549">
    <property type="component" value="Unassembled WGS sequence"/>
</dbReference>
<reference evidence="6" key="2">
    <citation type="submission" date="2023-07" db="EMBL/GenBank/DDBJ databases">
        <title>Shewanella mangrovi sp. nov., an acetaldehyde- degrading bacterium isolated from mangrove sediment.</title>
        <authorList>
            <person name="Liu Y."/>
        </authorList>
    </citation>
    <scope>NUCLEOTIDE SEQUENCE [LARGE SCALE GENOMIC DNA]</scope>
    <source>
        <strain evidence="6">C32</strain>
    </source>
</reference>
<keyword evidence="1" id="KW-0813">Transport</keyword>
<sequence length="201" mass="22024">MLTFAHVSHSFAQQHLFADLNMQFSAPRIQLYGANGSGKTTLLLLAAGLLTPSSGQVLFEQQNVLQPTAKQQIGISASKIQLPEFMSAQALLNFHCHQHQCPVDAVLIDQLALTPFLHTKIADLSLGNYKKLSLLTALLHQPRLLLLDEPFNGLDEASRQVLLQLLDEYPGQVILASHEPLALQHAPLQQIAIEQLKGMAA</sequence>
<gene>
    <name evidence="5" type="ORF">L9G74_16360</name>
</gene>
<accession>A0ABT2FNT9</accession>
<dbReference type="InterPro" id="IPR051782">
    <property type="entry name" value="ABC_Transporter_VariousFunc"/>
</dbReference>
<dbReference type="RefSeq" id="WP_238897524.1">
    <property type="nucleotide sequence ID" value="NZ_JAKOGG010000015.1"/>
</dbReference>
<feature type="domain" description="ABC transporter" evidence="4">
    <location>
        <begin position="2"/>
        <end position="196"/>
    </location>
</feature>
<dbReference type="EMBL" id="JAKOGG010000015">
    <property type="protein sequence ID" value="MCS4558013.1"/>
    <property type="molecule type" value="Genomic_DNA"/>
</dbReference>
<keyword evidence="2" id="KW-0547">Nucleotide-binding</keyword>
<evidence type="ECO:0000256" key="1">
    <source>
        <dbReference type="ARBA" id="ARBA00022448"/>
    </source>
</evidence>
<proteinExistence type="predicted"/>
<dbReference type="InterPro" id="IPR003439">
    <property type="entry name" value="ABC_transporter-like_ATP-bd"/>
</dbReference>
<dbReference type="Pfam" id="PF00005">
    <property type="entry name" value="ABC_tran"/>
    <property type="match status" value="1"/>
</dbReference>
<comment type="caution">
    <text evidence="5">The sequence shown here is derived from an EMBL/GenBank/DDBJ whole genome shotgun (WGS) entry which is preliminary data.</text>
</comment>
<dbReference type="SUPFAM" id="SSF52540">
    <property type="entry name" value="P-loop containing nucleoside triphosphate hydrolases"/>
    <property type="match status" value="1"/>
</dbReference>
<evidence type="ECO:0000256" key="3">
    <source>
        <dbReference type="ARBA" id="ARBA00022840"/>
    </source>
</evidence>